<organism evidence="1 2">
    <name type="scientific">Pilibacter termitis</name>
    <dbReference type="NCBI Taxonomy" id="263852"/>
    <lineage>
        <taxon>Bacteria</taxon>
        <taxon>Bacillati</taxon>
        <taxon>Bacillota</taxon>
        <taxon>Bacilli</taxon>
        <taxon>Lactobacillales</taxon>
        <taxon>Enterococcaceae</taxon>
        <taxon>Pilibacter</taxon>
    </lineage>
</organism>
<dbReference type="AlphaFoldDB" id="A0A1T4NDE2"/>
<reference evidence="1 2" key="1">
    <citation type="submission" date="2017-02" db="EMBL/GenBank/DDBJ databases">
        <authorList>
            <person name="Peterson S.W."/>
        </authorList>
    </citation>
    <scope>NUCLEOTIDE SEQUENCE [LARGE SCALE GENOMIC DNA]</scope>
    <source>
        <strain evidence="1 2">ATCC BAA-1030</strain>
    </source>
</reference>
<gene>
    <name evidence="1" type="ORF">SAMN02745116_01391</name>
</gene>
<accession>A0A1T4NDE2</accession>
<name>A0A1T4NDE2_9ENTE</name>
<dbReference type="STRING" id="263852.SAMN02745116_01391"/>
<keyword evidence="2" id="KW-1185">Reference proteome</keyword>
<dbReference type="Proteomes" id="UP000190328">
    <property type="component" value="Unassembled WGS sequence"/>
</dbReference>
<evidence type="ECO:0000313" key="2">
    <source>
        <dbReference type="Proteomes" id="UP000190328"/>
    </source>
</evidence>
<sequence>MTNEEEKQFEKRSDIFKGMLRLKVDTFRVWKEFHQKVSKNVFEDFDYTVKHWKKQIRFYNQSLFDDYMKRVIDSLMEEVNEDFDNWYIENKESKRIKNA</sequence>
<proteinExistence type="predicted"/>
<protein>
    <submittedName>
        <fullName evidence="1">Uncharacterized protein</fullName>
    </submittedName>
</protein>
<evidence type="ECO:0000313" key="1">
    <source>
        <dbReference type="EMBL" id="SJZ77290.1"/>
    </source>
</evidence>
<dbReference type="EMBL" id="FUXI01000014">
    <property type="protein sequence ID" value="SJZ77290.1"/>
    <property type="molecule type" value="Genomic_DNA"/>
</dbReference>
<dbReference type="RefSeq" id="WP_078807323.1">
    <property type="nucleotide sequence ID" value="NZ_FUXI01000014.1"/>
</dbReference>